<organism evidence="12 13">
    <name type="scientific">Ulvibacter litoralis</name>
    <dbReference type="NCBI Taxonomy" id="227084"/>
    <lineage>
        <taxon>Bacteria</taxon>
        <taxon>Pseudomonadati</taxon>
        <taxon>Bacteroidota</taxon>
        <taxon>Flavobacteriia</taxon>
        <taxon>Flavobacteriales</taxon>
        <taxon>Flavobacteriaceae</taxon>
        <taxon>Ulvibacter</taxon>
    </lineage>
</organism>
<dbReference type="InterPro" id="IPR051395">
    <property type="entry name" value="Cytochrome_c_Peroxidase/MauG"/>
</dbReference>
<evidence type="ECO:0000256" key="2">
    <source>
        <dbReference type="ARBA" id="ARBA00022617"/>
    </source>
</evidence>
<dbReference type="SUPFAM" id="SSF46626">
    <property type="entry name" value="Cytochrome c"/>
    <property type="match status" value="2"/>
</dbReference>
<evidence type="ECO:0000256" key="6">
    <source>
        <dbReference type="ARBA" id="ARBA00023002"/>
    </source>
</evidence>
<dbReference type="InterPro" id="IPR009056">
    <property type="entry name" value="Cyt_c-like_dom"/>
</dbReference>
<keyword evidence="3 9" id="KW-0479">Metal-binding</keyword>
<dbReference type="Gene3D" id="1.10.760.10">
    <property type="entry name" value="Cytochrome c-like domain"/>
    <property type="match status" value="2"/>
</dbReference>
<evidence type="ECO:0000256" key="10">
    <source>
        <dbReference type="SAM" id="Phobius"/>
    </source>
</evidence>
<sequence length="343" mass="39261">MNRIKTYSICFVGIFICCGFAVIQHKEVLFDYPEYWPKPAYDFSKLSMTEEEFQLGRHLFYDPILSRDNTISCASCHLQATGFTHVDHDLSHGIDGNIGTRNSMTLMNLAWSTSFMWDGGVNHIEVQALAPITSEDEMDNSLEAIVEKLNASEKYKTLFYRVHNDSVVTGQKTLLALTQFVVMLNSYNSKYDKYIRNEAGGEFTAQEKNGLELFRTNCASCHKEPLFTSQDFKNIGLAVDTTLNDFGRMGITANKSDSLKFKVPTLRNIQFTSPYMHDGRFETLQEVLQHYTTGIQQSNTLAPELKNDILLTPNERVDLLVFLRTLSDTDFLFNKRFNYPNNY</sequence>
<proteinExistence type="predicted"/>
<feature type="binding site" description="covalent" evidence="8">
    <location>
        <position position="218"/>
    </location>
    <ligand>
        <name>heme c</name>
        <dbReference type="ChEBI" id="CHEBI:61717"/>
        <label>2</label>
    </ligand>
</feature>
<keyword evidence="10" id="KW-0472">Membrane</keyword>
<dbReference type="PANTHER" id="PTHR30600:SF10">
    <property type="entry name" value="BLL6722 PROTEIN"/>
    <property type="match status" value="1"/>
</dbReference>
<comment type="cofactor">
    <cofactor evidence="8">
        <name>heme</name>
        <dbReference type="ChEBI" id="CHEBI:30413"/>
    </cofactor>
    <text evidence="8">Binds 2 heme groups.</text>
</comment>
<dbReference type="GO" id="GO:0042597">
    <property type="term" value="C:periplasmic space"/>
    <property type="evidence" value="ECO:0007669"/>
    <property type="project" value="UniProtKB-SubCell"/>
</dbReference>
<evidence type="ECO:0000313" key="12">
    <source>
        <dbReference type="EMBL" id="SDE68208.1"/>
    </source>
</evidence>
<reference evidence="12 13" key="1">
    <citation type="submission" date="2016-10" db="EMBL/GenBank/DDBJ databases">
        <authorList>
            <person name="de Groot N.N."/>
        </authorList>
    </citation>
    <scope>NUCLEOTIDE SEQUENCE [LARGE SCALE GENOMIC DNA]</scope>
    <source>
        <strain evidence="12 13">DSM 16195</strain>
    </source>
</reference>
<evidence type="ECO:0000259" key="11">
    <source>
        <dbReference type="PROSITE" id="PS51007"/>
    </source>
</evidence>
<dbReference type="GO" id="GO:0004130">
    <property type="term" value="F:cytochrome-c peroxidase activity"/>
    <property type="evidence" value="ECO:0007669"/>
    <property type="project" value="TreeGrafter"/>
</dbReference>
<dbReference type="InterPro" id="IPR004852">
    <property type="entry name" value="Di-haem_cyt_c_peroxidsae"/>
</dbReference>
<keyword evidence="6" id="KW-0560">Oxidoreductase</keyword>
<comment type="subcellular location">
    <subcellularLocation>
        <location evidence="1">Periplasm</location>
    </subcellularLocation>
</comment>
<keyword evidence="10" id="KW-1133">Transmembrane helix</keyword>
<dbReference type="GO" id="GO:0020037">
    <property type="term" value="F:heme binding"/>
    <property type="evidence" value="ECO:0007669"/>
    <property type="project" value="InterPro"/>
</dbReference>
<evidence type="ECO:0000256" key="5">
    <source>
        <dbReference type="ARBA" id="ARBA00022764"/>
    </source>
</evidence>
<dbReference type="PROSITE" id="PS51007">
    <property type="entry name" value="CYTC"/>
    <property type="match status" value="1"/>
</dbReference>
<feature type="binding site" description="covalent" evidence="8">
    <location>
        <position position="73"/>
    </location>
    <ligand>
        <name>heme c</name>
        <dbReference type="ChEBI" id="CHEBI:61717"/>
        <label>1</label>
    </ligand>
</feature>
<feature type="binding site" description="covalent" evidence="8">
    <location>
        <position position="76"/>
    </location>
    <ligand>
        <name>heme c</name>
        <dbReference type="ChEBI" id="CHEBI:61717"/>
        <label>1</label>
    </ligand>
</feature>
<dbReference type="RefSeq" id="WP_093142397.1">
    <property type="nucleotide sequence ID" value="NZ_FNBA01000002.1"/>
</dbReference>
<feature type="transmembrane region" description="Helical" evidence="10">
    <location>
        <begin position="6"/>
        <end position="23"/>
    </location>
</feature>
<keyword evidence="12" id="KW-0575">Peroxidase</keyword>
<evidence type="ECO:0000256" key="9">
    <source>
        <dbReference type="PIRSR" id="PIRSR000294-2"/>
    </source>
</evidence>
<dbReference type="InterPro" id="IPR036909">
    <property type="entry name" value="Cyt_c-like_dom_sf"/>
</dbReference>
<dbReference type="EMBL" id="FNBA01000002">
    <property type="protein sequence ID" value="SDE68208.1"/>
    <property type="molecule type" value="Genomic_DNA"/>
</dbReference>
<keyword evidence="7 9" id="KW-0408">Iron</keyword>
<name>A0A1G7EX35_9FLAO</name>
<keyword evidence="5" id="KW-0574">Periplasm</keyword>
<evidence type="ECO:0000256" key="8">
    <source>
        <dbReference type="PIRSR" id="PIRSR000294-1"/>
    </source>
</evidence>
<comment type="PTM">
    <text evidence="8">Binds 2 heme groups per subunit.</text>
</comment>
<dbReference type="GO" id="GO:0009055">
    <property type="term" value="F:electron transfer activity"/>
    <property type="evidence" value="ECO:0007669"/>
    <property type="project" value="InterPro"/>
</dbReference>
<dbReference type="PIRSF" id="PIRSF000294">
    <property type="entry name" value="Cytochrome-c_peroxidase"/>
    <property type="match status" value="1"/>
</dbReference>
<dbReference type="OrthoDB" id="9805202at2"/>
<keyword evidence="13" id="KW-1185">Reference proteome</keyword>
<protein>
    <submittedName>
        <fullName evidence="12">Cytochrome c peroxidase</fullName>
    </submittedName>
</protein>
<feature type="domain" description="Cytochrome c" evidence="11">
    <location>
        <begin position="205"/>
        <end position="327"/>
    </location>
</feature>
<keyword evidence="10" id="KW-0812">Transmembrane</keyword>
<feature type="binding site" description="covalent" evidence="8">
    <location>
        <position position="221"/>
    </location>
    <ligand>
        <name>heme c</name>
        <dbReference type="ChEBI" id="CHEBI:61717"/>
        <label>2</label>
    </ligand>
</feature>
<evidence type="ECO:0000256" key="3">
    <source>
        <dbReference type="ARBA" id="ARBA00022723"/>
    </source>
</evidence>
<dbReference type="GO" id="GO:0046872">
    <property type="term" value="F:metal ion binding"/>
    <property type="evidence" value="ECO:0007669"/>
    <property type="project" value="UniProtKB-KW"/>
</dbReference>
<evidence type="ECO:0000256" key="4">
    <source>
        <dbReference type="ARBA" id="ARBA00022729"/>
    </source>
</evidence>
<keyword evidence="2 8" id="KW-0349">Heme</keyword>
<feature type="binding site" description="axial binding residue" evidence="9">
    <location>
        <position position="222"/>
    </location>
    <ligand>
        <name>heme c</name>
        <dbReference type="ChEBI" id="CHEBI:61717"/>
        <label>2</label>
    </ligand>
    <ligandPart>
        <name>Fe</name>
        <dbReference type="ChEBI" id="CHEBI:18248"/>
    </ligandPart>
</feature>
<dbReference type="InterPro" id="IPR026259">
    <property type="entry name" value="MauG/Cytc_peroxidase"/>
</dbReference>
<keyword evidence="4" id="KW-0732">Signal</keyword>
<evidence type="ECO:0000256" key="1">
    <source>
        <dbReference type="ARBA" id="ARBA00004418"/>
    </source>
</evidence>
<dbReference type="AlphaFoldDB" id="A0A1G7EX35"/>
<evidence type="ECO:0000313" key="13">
    <source>
        <dbReference type="Proteomes" id="UP000199321"/>
    </source>
</evidence>
<dbReference type="STRING" id="227084.SAMN05421855_102197"/>
<dbReference type="Proteomes" id="UP000199321">
    <property type="component" value="Unassembled WGS sequence"/>
</dbReference>
<evidence type="ECO:0000256" key="7">
    <source>
        <dbReference type="ARBA" id="ARBA00023004"/>
    </source>
</evidence>
<dbReference type="PANTHER" id="PTHR30600">
    <property type="entry name" value="CYTOCHROME C PEROXIDASE-RELATED"/>
    <property type="match status" value="1"/>
</dbReference>
<feature type="binding site" description="axial binding residue" evidence="9">
    <location>
        <position position="77"/>
    </location>
    <ligand>
        <name>heme c</name>
        <dbReference type="ChEBI" id="CHEBI:61717"/>
        <label>1</label>
    </ligand>
    <ligandPart>
        <name>Fe</name>
        <dbReference type="ChEBI" id="CHEBI:18248"/>
    </ligandPart>
</feature>
<gene>
    <name evidence="12" type="ORF">SAMN05421855_102197</name>
</gene>
<accession>A0A1G7EX35</accession>
<dbReference type="Pfam" id="PF03150">
    <property type="entry name" value="CCP_MauG"/>
    <property type="match status" value="1"/>
</dbReference>